<accession>X1BC46</accession>
<gene>
    <name evidence="2" type="ORF">S01H4_50693</name>
</gene>
<evidence type="ECO:0000256" key="1">
    <source>
        <dbReference type="SAM" id="Phobius"/>
    </source>
</evidence>
<dbReference type="AlphaFoldDB" id="X1BC46"/>
<proteinExistence type="predicted"/>
<evidence type="ECO:0000313" key="2">
    <source>
        <dbReference type="EMBL" id="GAG93479.1"/>
    </source>
</evidence>
<feature type="non-terminal residue" evidence="2">
    <location>
        <position position="1"/>
    </location>
</feature>
<keyword evidence="1" id="KW-1133">Transmembrane helix</keyword>
<protein>
    <submittedName>
        <fullName evidence="2">Uncharacterized protein</fullName>
    </submittedName>
</protein>
<keyword evidence="1" id="KW-0812">Transmembrane</keyword>
<feature type="transmembrane region" description="Helical" evidence="1">
    <location>
        <begin position="24"/>
        <end position="52"/>
    </location>
</feature>
<keyword evidence="1" id="KW-0472">Membrane</keyword>
<comment type="caution">
    <text evidence="2">The sequence shown here is derived from an EMBL/GenBank/DDBJ whole genome shotgun (WGS) entry which is preliminary data.</text>
</comment>
<organism evidence="2">
    <name type="scientific">marine sediment metagenome</name>
    <dbReference type="NCBI Taxonomy" id="412755"/>
    <lineage>
        <taxon>unclassified sequences</taxon>
        <taxon>metagenomes</taxon>
        <taxon>ecological metagenomes</taxon>
    </lineage>
</organism>
<reference evidence="2" key="1">
    <citation type="journal article" date="2014" name="Front. Microbiol.">
        <title>High frequency of phylogenetically diverse reductive dehalogenase-homologous genes in deep subseafloor sedimentary metagenomes.</title>
        <authorList>
            <person name="Kawai M."/>
            <person name="Futagami T."/>
            <person name="Toyoda A."/>
            <person name="Takaki Y."/>
            <person name="Nishi S."/>
            <person name="Hori S."/>
            <person name="Arai W."/>
            <person name="Tsubouchi T."/>
            <person name="Morono Y."/>
            <person name="Uchiyama I."/>
            <person name="Ito T."/>
            <person name="Fujiyama A."/>
            <person name="Inagaki F."/>
            <person name="Takami H."/>
        </authorList>
    </citation>
    <scope>NUCLEOTIDE SEQUENCE</scope>
    <source>
        <strain evidence="2">Expedition CK06-06</strain>
    </source>
</reference>
<name>X1BC46_9ZZZZ</name>
<dbReference type="EMBL" id="BART01028804">
    <property type="protein sequence ID" value="GAG93479.1"/>
    <property type="molecule type" value="Genomic_DNA"/>
</dbReference>
<sequence length="66" mass="7519">AVYALTKNRIHRKVTIASFRLPGLIFTLITCLLYPPYLLVLIIVLVGMRVYYKTRFGMKYPTLAGG</sequence>